<proteinExistence type="predicted"/>
<evidence type="ECO:0000313" key="4">
    <source>
        <dbReference type="EMBL" id="ATW68814.1"/>
    </source>
</evidence>
<keyword evidence="4" id="KW-0378">Hydrolase</keyword>
<feature type="compositionally biased region" description="Gly residues" evidence="3">
    <location>
        <begin position="121"/>
        <end position="130"/>
    </location>
</feature>
<keyword evidence="2" id="KW-0946">Virion</keyword>
<reference evidence="4" key="1">
    <citation type="submission" date="2016-10" db="EMBL/GenBank/DDBJ databases">
        <title>Genetic diversity of tick-borne orbiviruses.</title>
        <authorList>
            <person name="Eremyan A.A."/>
            <person name="Alkhovsky S.V."/>
            <person name="Shchetinin A.M."/>
        </authorList>
    </citation>
    <scope>NUCLEOTIDE SEQUENCE</scope>
    <source>
        <strain evidence="4">LEIV-3600Mur</strain>
    </source>
</reference>
<feature type="compositionally biased region" description="Basic and acidic residues" evidence="3">
    <location>
        <begin position="95"/>
        <end position="117"/>
    </location>
</feature>
<dbReference type="GO" id="GO:0004386">
    <property type="term" value="F:helicase activity"/>
    <property type="evidence" value="ECO:0007669"/>
    <property type="project" value="UniProtKB-KW"/>
</dbReference>
<dbReference type="Pfam" id="PF01516">
    <property type="entry name" value="Orbi_VP6"/>
    <property type="match status" value="1"/>
</dbReference>
<sequence>MSTRLILLAPGDVIVSVGDQLVQRGIDVRVARFEDRTAEQNELQAGTRASEATPGHARESGDRAGPGAARVDMDPGTAGSTQRTGAVGTTGGTDTHIRNQESRGDATHGDNASRDGLHAAGRGGAAGSGGDTRDPEKSNEGPAEGHSVEPSSPETGAGIPFVATARIRDALRERGYQDIRVLGSETLVPNRDHVLLFGAAALKELGVGQDEGAAQKDAEAKLRRDRVRSAVTIERIHSAQRVNEEFPIKKRERQHVTPVVLVTNDSQYVQRAHILYTAPTGDVTWKETARKATKRRDIRAYAYEEHEKSPGEALLTLIDAL</sequence>
<dbReference type="GO" id="GO:0019028">
    <property type="term" value="C:viral capsid"/>
    <property type="evidence" value="ECO:0007669"/>
    <property type="project" value="InterPro"/>
</dbReference>
<organism evidence="4">
    <name type="scientific">Okhotskiy virus</name>
    <dbReference type="NCBI Taxonomy" id="1471048"/>
    <lineage>
        <taxon>Viruses</taxon>
        <taxon>Riboviria</taxon>
        <taxon>Orthornavirae</taxon>
        <taxon>Duplornaviricota</taxon>
        <taxon>Resentoviricetes</taxon>
        <taxon>Reovirales</taxon>
        <taxon>Sedoreoviridae</taxon>
        <taxon>Orbivirus</taxon>
    </lineage>
</organism>
<feature type="region of interest" description="Disordered" evidence="3">
    <location>
        <begin position="39"/>
        <end position="159"/>
    </location>
</feature>
<protein>
    <submittedName>
        <fullName evidence="4">Helicase</fullName>
    </submittedName>
</protein>
<evidence type="ECO:0000256" key="3">
    <source>
        <dbReference type="SAM" id="MobiDB-lite"/>
    </source>
</evidence>
<accession>A0A3P8MID9</accession>
<gene>
    <name evidence="4" type="primary">Hel</name>
</gene>
<evidence type="ECO:0000256" key="1">
    <source>
        <dbReference type="ARBA" id="ARBA00004328"/>
    </source>
</evidence>
<keyword evidence="4" id="KW-0347">Helicase</keyword>
<dbReference type="InterPro" id="IPR001399">
    <property type="entry name" value="Orbi_VP6"/>
</dbReference>
<comment type="subcellular location">
    <subcellularLocation>
        <location evidence="1">Virion</location>
    </subcellularLocation>
</comment>
<name>A0A3P8MID9_9REOV</name>
<evidence type="ECO:0000256" key="2">
    <source>
        <dbReference type="ARBA" id="ARBA00022844"/>
    </source>
</evidence>
<dbReference type="EMBL" id="KY023337">
    <property type="protein sequence ID" value="ATW68814.1"/>
    <property type="molecule type" value="Genomic_RNA"/>
</dbReference>
<dbReference type="GO" id="GO:0005198">
    <property type="term" value="F:structural molecule activity"/>
    <property type="evidence" value="ECO:0007669"/>
    <property type="project" value="InterPro"/>
</dbReference>
<keyword evidence="4" id="KW-0547">Nucleotide-binding</keyword>
<keyword evidence="4" id="KW-0067">ATP-binding</keyword>